<dbReference type="Pfam" id="PF06224">
    <property type="entry name" value="AlkZ-like"/>
    <property type="match status" value="1"/>
</dbReference>
<keyword evidence="2" id="KW-1185">Reference proteome</keyword>
<evidence type="ECO:0000313" key="2">
    <source>
        <dbReference type="Proteomes" id="UP000466794"/>
    </source>
</evidence>
<reference evidence="1 2" key="1">
    <citation type="submission" date="2019-12" db="EMBL/GenBank/DDBJ databases">
        <title>Nocardia sp. nov. ET3-3 isolated from soil.</title>
        <authorList>
            <person name="Kanchanasin P."/>
            <person name="Tanasupawat S."/>
            <person name="Yuki M."/>
            <person name="Kudo T."/>
        </authorList>
    </citation>
    <scope>NUCLEOTIDE SEQUENCE [LARGE SCALE GENOMIC DNA]</scope>
    <source>
        <strain evidence="1 2">ET3-3</strain>
    </source>
</reference>
<dbReference type="EMBL" id="WRPP01000001">
    <property type="protein sequence ID" value="MVU76223.1"/>
    <property type="molecule type" value="Genomic_DNA"/>
</dbReference>
<dbReference type="Proteomes" id="UP000466794">
    <property type="component" value="Unassembled WGS sequence"/>
</dbReference>
<gene>
    <name evidence="1" type="ORF">GPX89_03080</name>
</gene>
<name>A0A7K1UPF4_9NOCA</name>
<evidence type="ECO:0000313" key="1">
    <source>
        <dbReference type="EMBL" id="MVU76223.1"/>
    </source>
</evidence>
<dbReference type="PANTHER" id="PTHR38479:SF2">
    <property type="entry name" value="WINGED HELIX DNA-BINDING DOMAIN-CONTAINING PROTEIN"/>
    <property type="match status" value="1"/>
</dbReference>
<dbReference type="PANTHER" id="PTHR38479">
    <property type="entry name" value="LMO0824 PROTEIN"/>
    <property type="match status" value="1"/>
</dbReference>
<keyword evidence="1" id="KW-0238">DNA-binding</keyword>
<proteinExistence type="predicted"/>
<dbReference type="InterPro" id="IPR009351">
    <property type="entry name" value="AlkZ-like"/>
</dbReference>
<dbReference type="AlphaFoldDB" id="A0A7K1UPF4"/>
<protein>
    <submittedName>
        <fullName evidence="1">Winged helix DNA-binding domain-containing protein</fullName>
    </submittedName>
</protein>
<comment type="caution">
    <text evidence="1">The sequence shown here is derived from an EMBL/GenBank/DDBJ whole genome shotgun (WGS) entry which is preliminary data.</text>
</comment>
<dbReference type="GO" id="GO:0003677">
    <property type="term" value="F:DNA binding"/>
    <property type="evidence" value="ECO:0007669"/>
    <property type="project" value="UniProtKB-KW"/>
</dbReference>
<dbReference type="RefSeq" id="WP_157354945.1">
    <property type="nucleotide sequence ID" value="NZ_WRPP01000001.1"/>
</dbReference>
<sequence length="363" mass="40376">MPDLSLRTLNRTLLLRQKLNERVAMPAADLVRHLVAVQAQEPNWPYIGLWTRLTDFRHDDLASLLRDRTVVRATSIRRTVHLTDAADYRWLYPTVRPAVEPTLRSVYLRDAVAGLDIDELSTAGAELLSGHTLPRRDLGKLLAERFPGREPRALVHATGIIHPLIHTAEAGAWGAWRGRSVSVSPAADYLAAPLSETPQPETLIRRYLAAYGPATTADIQEFAGVTRLAPIMARLRPELRVFHDESGRELYDLPDAPIAAPDLPAPVRFLPAFDNSCLAHRDRTRIISNADRARIAKTASGGVPFYLVDGFVHGRWDLDGSTIRVIPWHSFSKATEAAVRAEAEQLLPVLFPNEAGKITFKTR</sequence>
<accession>A0A7K1UPF4</accession>
<organism evidence="1 2">
    <name type="scientific">Nocardia terrae</name>
    <dbReference type="NCBI Taxonomy" id="2675851"/>
    <lineage>
        <taxon>Bacteria</taxon>
        <taxon>Bacillati</taxon>
        <taxon>Actinomycetota</taxon>
        <taxon>Actinomycetes</taxon>
        <taxon>Mycobacteriales</taxon>
        <taxon>Nocardiaceae</taxon>
        <taxon>Nocardia</taxon>
    </lineage>
</organism>